<sequence length="429" mass="49497">MRRHNNDGGQYLALMAQNMQNIAKERDRATSSLFGGFASFGEALEKIDERSRLKENDEFQKQRALEQQKMQQEAFKLQRESFDFQKEQEKNRLKQQEWQNNFVLKQFNARNELNPLQREQYRSMKLDNDILQRGYEEYMGLQSSSNSPISSYISQQENVSDTTEANTTTQREPLARNEHIAQSTQRDTQNAMEKMWSNTPKIKNKNLKTNSGYEGEAGKSNTLSVLQNTQVIQPQKPQPSFFMQHFMNNYKLNNEINTKQTHENITSQNKTLISTEVAFRNILSFMPLLEENSGVTPGLNRFIANLTGDIIDLETQEEYFKNRNNAVIIGLAKMFYNSDTGGKKIPNLEKDYLLKYGDYAANIGKVKGMVTQVYHEYVTNLSKLQGGDPSQRAMLNNIKALKDYLEKTPAEELQLAEVSEEIAKKIEPF</sequence>
<reference evidence="2 3" key="1">
    <citation type="submission" date="2023-01" db="EMBL/GenBank/DDBJ databases">
        <title>Description of Helicobacter ibis sp. nov. isolated from faecal droppings of black-faced ibis (Theristicus melanopis).</title>
        <authorList>
            <person name="Lopez-Cantillo M."/>
            <person name="Vidal-Veuthey B."/>
            <person name="Mella A."/>
            <person name="De La Haba R."/>
            <person name="Collado L."/>
        </authorList>
    </citation>
    <scope>NUCLEOTIDE SEQUENCE [LARGE SCALE GENOMIC DNA]</scope>
    <source>
        <strain evidence="2 3">A82</strain>
    </source>
</reference>
<feature type="compositionally biased region" description="Polar residues" evidence="1">
    <location>
        <begin position="180"/>
        <end position="212"/>
    </location>
</feature>
<proteinExistence type="predicted"/>
<evidence type="ECO:0000313" key="2">
    <source>
        <dbReference type="EMBL" id="MDA3968491.1"/>
    </source>
</evidence>
<evidence type="ECO:0000256" key="1">
    <source>
        <dbReference type="SAM" id="MobiDB-lite"/>
    </source>
</evidence>
<dbReference type="RefSeq" id="WP_271020778.1">
    <property type="nucleotide sequence ID" value="NZ_JAQHXR010000001.1"/>
</dbReference>
<gene>
    <name evidence="2" type="ORF">PF021_02245</name>
</gene>
<evidence type="ECO:0000313" key="3">
    <source>
        <dbReference type="Proteomes" id="UP001210261"/>
    </source>
</evidence>
<organism evidence="2 3">
    <name type="scientific">Helicobacter ibis</name>
    <dbReference type="NCBI Taxonomy" id="2962633"/>
    <lineage>
        <taxon>Bacteria</taxon>
        <taxon>Pseudomonadati</taxon>
        <taxon>Campylobacterota</taxon>
        <taxon>Epsilonproteobacteria</taxon>
        <taxon>Campylobacterales</taxon>
        <taxon>Helicobacteraceae</taxon>
        <taxon>Helicobacter</taxon>
    </lineage>
</organism>
<feature type="region of interest" description="Disordered" evidence="1">
    <location>
        <begin position="157"/>
        <end position="216"/>
    </location>
</feature>
<accession>A0ABT4VCQ8</accession>
<dbReference type="Proteomes" id="UP001210261">
    <property type="component" value="Unassembled WGS sequence"/>
</dbReference>
<keyword evidence="3" id="KW-1185">Reference proteome</keyword>
<feature type="compositionally biased region" description="Polar residues" evidence="1">
    <location>
        <begin position="157"/>
        <end position="171"/>
    </location>
</feature>
<dbReference type="EMBL" id="JAQHXR010000001">
    <property type="protein sequence ID" value="MDA3968491.1"/>
    <property type="molecule type" value="Genomic_DNA"/>
</dbReference>
<protein>
    <submittedName>
        <fullName evidence="2">Uncharacterized protein</fullName>
    </submittedName>
</protein>
<comment type="caution">
    <text evidence="2">The sequence shown here is derived from an EMBL/GenBank/DDBJ whole genome shotgun (WGS) entry which is preliminary data.</text>
</comment>
<name>A0ABT4VCQ8_9HELI</name>